<organism evidence="4 5">
    <name type="scientific">Paenibacillus flagellatus</name>
    <dbReference type="NCBI Taxonomy" id="2211139"/>
    <lineage>
        <taxon>Bacteria</taxon>
        <taxon>Bacillati</taxon>
        <taxon>Bacillota</taxon>
        <taxon>Bacilli</taxon>
        <taxon>Bacillales</taxon>
        <taxon>Paenibacillaceae</taxon>
        <taxon>Paenibacillus</taxon>
    </lineage>
</organism>
<keyword evidence="5" id="KW-1185">Reference proteome</keyword>
<keyword evidence="3" id="KW-0812">Transmembrane</keyword>
<dbReference type="AlphaFoldDB" id="A0A2V5KFI1"/>
<keyword evidence="3" id="KW-1133">Transmembrane helix</keyword>
<dbReference type="PANTHER" id="PTHR22550">
    <property type="entry name" value="SPORE GERMINATION PROTEIN"/>
    <property type="match status" value="1"/>
</dbReference>
<evidence type="ECO:0000256" key="2">
    <source>
        <dbReference type="ARBA" id="ARBA00023136"/>
    </source>
</evidence>
<dbReference type="InterPro" id="IPR004995">
    <property type="entry name" value="Spore_Ger"/>
</dbReference>
<dbReference type="PIRSF" id="PIRSF005690">
    <property type="entry name" value="GerBA"/>
    <property type="match status" value="1"/>
</dbReference>
<proteinExistence type="inferred from homology"/>
<feature type="transmembrane region" description="Helical" evidence="3">
    <location>
        <begin position="397"/>
        <end position="420"/>
    </location>
</feature>
<feature type="transmembrane region" description="Helical" evidence="3">
    <location>
        <begin position="372"/>
        <end position="391"/>
    </location>
</feature>
<feature type="transmembrane region" description="Helical" evidence="3">
    <location>
        <begin position="305"/>
        <end position="327"/>
    </location>
</feature>
<feature type="transmembrane region" description="Helical" evidence="3">
    <location>
        <begin position="432"/>
        <end position="456"/>
    </location>
</feature>
<dbReference type="Pfam" id="PF03323">
    <property type="entry name" value="GerA"/>
    <property type="match status" value="1"/>
</dbReference>
<dbReference type="GO" id="GO:0009847">
    <property type="term" value="P:spore germination"/>
    <property type="evidence" value="ECO:0007669"/>
    <property type="project" value="InterPro"/>
</dbReference>
<keyword evidence="2 3" id="KW-0472">Membrane</keyword>
<evidence type="ECO:0000256" key="3">
    <source>
        <dbReference type="SAM" id="Phobius"/>
    </source>
</evidence>
<protein>
    <submittedName>
        <fullName evidence="4">Spore germination protein</fullName>
    </submittedName>
</protein>
<dbReference type="GO" id="GO:0016020">
    <property type="term" value="C:membrane"/>
    <property type="evidence" value="ECO:0007669"/>
    <property type="project" value="InterPro"/>
</dbReference>
<dbReference type="PANTHER" id="PTHR22550:SF5">
    <property type="entry name" value="LEUCINE ZIPPER PROTEIN 4"/>
    <property type="match status" value="1"/>
</dbReference>
<evidence type="ECO:0000256" key="1">
    <source>
        <dbReference type="ARBA" id="ARBA00005278"/>
    </source>
</evidence>
<evidence type="ECO:0000313" key="5">
    <source>
        <dbReference type="Proteomes" id="UP000247476"/>
    </source>
</evidence>
<sequence length="487" mass="54292">MPAVPNFGIEGAYPRRRFRKISTGYIYTGIGYDDMVFGRDEWPELLSMLKERGQLQSIELADEGRRADIHFLPGTCDEAKVRANLVVPFFQIEANGRFAAYVASITVPLDRNDEQTLFEHMIKGDALLVWNDSLYRFAAPNVLNDKSREVVSETTVQGPQFGLSEDVSTNVKHIRQRYNTEELVEERMELGTVSRTETVLLYDAGKVESGLVDELKRRLEKLSEPIVQTTGQLQNLLNGRKRTLLPFMMLTERPDRIALNLEKGKVVILMQGSPFALVLPAVFYDFMSAMDDVYAPFWISRTIVVIRYISLFLAITLPAIYISVVSFNPEFFRVQLALSVAGSRAAVPYPSFLEVLFMLFITEVLTEASIRLPKYIGATGTTVGGLILGQAAQQAGLVSSIMIIMTSAVLLCSFVIPISVMTFAIRIVKYPLALVATFFGMAGLVVGLFALIVHMADIRSFGQPYFRLFIGEPSSSYGEVRGAGKRP</sequence>
<feature type="transmembrane region" description="Helical" evidence="3">
    <location>
        <begin position="347"/>
        <end position="365"/>
    </location>
</feature>
<evidence type="ECO:0000313" key="4">
    <source>
        <dbReference type="EMBL" id="PYI56893.1"/>
    </source>
</evidence>
<feature type="transmembrane region" description="Helical" evidence="3">
    <location>
        <begin position="266"/>
        <end position="284"/>
    </location>
</feature>
<comment type="caution">
    <text evidence="4">The sequence shown here is derived from an EMBL/GenBank/DDBJ whole genome shotgun (WGS) entry which is preliminary data.</text>
</comment>
<comment type="similarity">
    <text evidence="1">Belongs to the GerABKA family.</text>
</comment>
<reference evidence="4 5" key="1">
    <citation type="submission" date="2018-05" db="EMBL/GenBank/DDBJ databases">
        <title>Paenibacillus flagellatus sp. nov., isolated from selenium mineral soil.</title>
        <authorList>
            <person name="Dai X."/>
        </authorList>
    </citation>
    <scope>NUCLEOTIDE SEQUENCE [LARGE SCALE GENOMIC DNA]</scope>
    <source>
        <strain evidence="4 5">DXL2</strain>
    </source>
</reference>
<accession>A0A2V5KFI1</accession>
<gene>
    <name evidence="4" type="ORF">DLM86_00110</name>
</gene>
<dbReference type="EMBL" id="QJVJ01000001">
    <property type="protein sequence ID" value="PYI56893.1"/>
    <property type="molecule type" value="Genomic_DNA"/>
</dbReference>
<dbReference type="Proteomes" id="UP000247476">
    <property type="component" value="Unassembled WGS sequence"/>
</dbReference>
<dbReference type="InterPro" id="IPR050768">
    <property type="entry name" value="UPF0353/GerABKA_families"/>
</dbReference>
<name>A0A2V5KFI1_9BACL</name>